<dbReference type="EMBL" id="BABT02000142">
    <property type="protein sequence ID" value="GAA97803.1"/>
    <property type="molecule type" value="Genomic_DNA"/>
</dbReference>
<evidence type="ECO:0000256" key="2">
    <source>
        <dbReference type="ARBA" id="ARBA00022829"/>
    </source>
</evidence>
<dbReference type="InterPro" id="IPR002744">
    <property type="entry name" value="MIP18-like"/>
</dbReference>
<dbReference type="Proteomes" id="UP000009131">
    <property type="component" value="Unassembled WGS sequence"/>
</dbReference>
<dbReference type="OrthoDB" id="2746at2759"/>
<dbReference type="SUPFAM" id="SSF117916">
    <property type="entry name" value="Fe-S cluster assembly (FSCA) domain-like"/>
    <property type="match status" value="1"/>
</dbReference>
<gene>
    <name evidence="4" type="primary">Mo04482</name>
    <name evidence="4" type="ORF">E5Q_04482</name>
</gene>
<evidence type="ECO:0000313" key="5">
    <source>
        <dbReference type="Proteomes" id="UP000009131"/>
    </source>
</evidence>
<dbReference type="AlphaFoldDB" id="G7E4P3"/>
<dbReference type="PANTHER" id="PTHR12377:SF0">
    <property type="entry name" value="CYTOSOLIC IRON-SULFUR ASSEMBLY COMPONENT 2B"/>
    <property type="match status" value="1"/>
</dbReference>
<sequence>MDNANPTVHSTTANVGLKAAEFLDKDPLWTFDDSDASTDELEEPIDADEIFDLLRSITDPEHPLTLEQLAVVSSSQITVTHGARPHVLVEFTPTIPHCSMATLIGLTLRVRLLRALPERFKVDIRVRKGSHQSENAVNKQLNDKERVAAALENQHLLGVVHQCLATADRRGAPIDR</sequence>
<evidence type="ECO:0000259" key="3">
    <source>
        <dbReference type="Pfam" id="PF01883"/>
    </source>
</evidence>
<dbReference type="GO" id="GO:0140535">
    <property type="term" value="C:intracellular protein-containing complex"/>
    <property type="evidence" value="ECO:0007669"/>
    <property type="project" value="UniProtKB-ARBA"/>
</dbReference>
<dbReference type="Pfam" id="PF01883">
    <property type="entry name" value="FeS_assembly_P"/>
    <property type="match status" value="1"/>
</dbReference>
<dbReference type="eggNOG" id="KOG3381">
    <property type="taxonomic scope" value="Eukaryota"/>
</dbReference>
<dbReference type="Gene3D" id="3.30.300.130">
    <property type="entry name" value="Fe-S cluster assembly (FSCA)"/>
    <property type="match status" value="1"/>
</dbReference>
<dbReference type="InterPro" id="IPR034904">
    <property type="entry name" value="FSCA_dom_sf"/>
</dbReference>
<dbReference type="GO" id="GO:0051604">
    <property type="term" value="P:protein maturation"/>
    <property type="evidence" value="ECO:0007669"/>
    <property type="project" value="InterPro"/>
</dbReference>
<accession>G7E4P3</accession>
<proteinExistence type="inferred from homology"/>
<comment type="caution">
    <text evidence="4">The sequence shown here is derived from an EMBL/GenBank/DDBJ whole genome shotgun (WGS) entry which is preliminary data.</text>
</comment>
<dbReference type="OMA" id="NQCISAR"/>
<dbReference type="GO" id="GO:0007059">
    <property type="term" value="P:chromosome segregation"/>
    <property type="evidence" value="ECO:0007669"/>
    <property type="project" value="UniProtKB-KW"/>
</dbReference>
<evidence type="ECO:0000313" key="4">
    <source>
        <dbReference type="EMBL" id="GAA97803.1"/>
    </source>
</evidence>
<dbReference type="FunFam" id="3.30.300.130:FF:000005">
    <property type="entry name" value="Mitotic spindle-associated mmxd complex subunit"/>
    <property type="match status" value="1"/>
</dbReference>
<feature type="domain" description="MIP18 family-like" evidence="3">
    <location>
        <begin position="48"/>
        <end position="124"/>
    </location>
</feature>
<dbReference type="RefSeq" id="XP_014566250.1">
    <property type="nucleotide sequence ID" value="XM_014710764.1"/>
</dbReference>
<dbReference type="InterPro" id="IPR039796">
    <property type="entry name" value="MIP18"/>
</dbReference>
<keyword evidence="5" id="KW-1185">Reference proteome</keyword>
<name>G7E4P3_MIXOS</name>
<organism evidence="4 5">
    <name type="scientific">Mixia osmundae (strain CBS 9802 / IAM 14324 / JCM 22182 / KY 12970)</name>
    <dbReference type="NCBI Taxonomy" id="764103"/>
    <lineage>
        <taxon>Eukaryota</taxon>
        <taxon>Fungi</taxon>
        <taxon>Dikarya</taxon>
        <taxon>Basidiomycota</taxon>
        <taxon>Pucciniomycotina</taxon>
        <taxon>Mixiomycetes</taxon>
        <taxon>Mixiales</taxon>
        <taxon>Mixiaceae</taxon>
        <taxon>Mixia</taxon>
    </lineage>
</organism>
<dbReference type="InParanoid" id="G7E4P3"/>
<dbReference type="FunCoup" id="G7E4P3">
    <property type="interactions" value="265"/>
</dbReference>
<evidence type="ECO:0000256" key="1">
    <source>
        <dbReference type="ARBA" id="ARBA00010381"/>
    </source>
</evidence>
<dbReference type="PANTHER" id="PTHR12377">
    <property type="entry name" value="CYTOSOLIC IRON-SULFUR ASSEMBLY COMPONENT 2B-RELATED"/>
    <property type="match status" value="1"/>
</dbReference>
<reference evidence="4 5" key="2">
    <citation type="journal article" date="2012" name="Open Biol.">
        <title>Characteristics of nucleosomes and linker DNA regions on the genome of the basidiomycete Mixia osmundae revealed by mono- and dinucleosome mapping.</title>
        <authorList>
            <person name="Nishida H."/>
            <person name="Kondo S."/>
            <person name="Matsumoto T."/>
            <person name="Suzuki Y."/>
            <person name="Yoshikawa H."/>
            <person name="Taylor T.D."/>
            <person name="Sugiyama J."/>
        </authorList>
    </citation>
    <scope>NUCLEOTIDE SEQUENCE [LARGE SCALE GENOMIC DNA]</scope>
    <source>
        <strain evidence="5">CBS 9802 / IAM 14324 / JCM 22182 / KY 12970</strain>
    </source>
</reference>
<protein>
    <recommendedName>
        <fullName evidence="3">MIP18 family-like domain-containing protein</fullName>
    </recommendedName>
</protein>
<comment type="similarity">
    <text evidence="1">Belongs to the MIP18 family.</text>
</comment>
<keyword evidence="2" id="KW-0159">Chromosome partition</keyword>
<dbReference type="GO" id="GO:1990229">
    <property type="term" value="C:iron-sulfur cluster assembly complex"/>
    <property type="evidence" value="ECO:0007669"/>
    <property type="project" value="UniProtKB-ARBA"/>
</dbReference>
<dbReference type="STRING" id="764103.G7E4P3"/>
<dbReference type="Gene3D" id="6.10.250.1280">
    <property type="match status" value="1"/>
</dbReference>
<reference evidence="4 5" key="1">
    <citation type="journal article" date="2011" name="J. Gen. Appl. Microbiol.">
        <title>Draft genome sequencing of the enigmatic basidiomycete Mixia osmundae.</title>
        <authorList>
            <person name="Nishida H."/>
            <person name="Nagatsuka Y."/>
            <person name="Sugiyama J."/>
        </authorList>
    </citation>
    <scope>NUCLEOTIDE SEQUENCE [LARGE SCALE GENOMIC DNA]</scope>
    <source>
        <strain evidence="5">CBS 9802 / IAM 14324 / JCM 22182 / KY 12970</strain>
    </source>
</reference>
<dbReference type="HOGENOM" id="CLU_075876_3_1_1"/>